<dbReference type="InterPro" id="IPR000999">
    <property type="entry name" value="RNase_III_dom"/>
</dbReference>
<dbReference type="Gene3D" id="3.20.80.10">
    <property type="entry name" value="Regulatory factor, effector binding domain"/>
    <property type="match status" value="1"/>
</dbReference>
<dbReference type="SUPFAM" id="SSF69065">
    <property type="entry name" value="RNase III domain-like"/>
    <property type="match status" value="1"/>
</dbReference>
<dbReference type="InterPro" id="IPR036389">
    <property type="entry name" value="RNase_III_sf"/>
</dbReference>
<dbReference type="Proteomes" id="UP000789390">
    <property type="component" value="Unassembled WGS sequence"/>
</dbReference>
<feature type="domain" description="RNase III" evidence="4">
    <location>
        <begin position="254"/>
        <end position="273"/>
    </location>
</feature>
<feature type="region of interest" description="Disordered" evidence="2">
    <location>
        <begin position="411"/>
        <end position="435"/>
    </location>
</feature>
<evidence type="ECO:0000313" key="5">
    <source>
        <dbReference type="EMBL" id="CAH0103740.1"/>
    </source>
</evidence>
<protein>
    <recommendedName>
        <fullName evidence="4">RNase III domain-containing protein</fullName>
    </recommendedName>
</protein>
<sequence length="623" mass="70252">MFCRLGAIALVLALCALSVHSQVWGYVSQSFLVVRSDILEAANYELVANISNRDAGENYEERLYPANKWACTARTVPKTESSPTRSMFVDLSRYFAGDNSDKKEIDLTVPVNTFVQQRDNNVTYYETCLVLPAKLQSSAPKPYNPSVFLDKKPEMVFLTRRVSGYFITDAAWEEEAISLKKMLKEKAPEADYQSYYRNGYDAPMRIFNRRNEVWFRKTGKAAQKIIDDYKKRQAEKIVVAQDKSRLEQIAFHVPSVLADVFEAVAGAVFLDSNFFHGTVAKAYQPFLDYACKKLQEFIILSAYDHFALQAGRQVKPPILRQQKNRNNNINRLLLNLDEERITRAAFHNLLYVEIIREEQGKDPILDDNRNMPQGEAVTAIQGPLAIQPAPAPPIQRAPAREDARGRVAVHGRGAHRGREGDPGRQERFEQEEGCRGRRAVPAKRVVLARGAVRQRGAVRARGAVPAREAVPARGVVPGRGAVPARGVVPAREAVPARGAVRNVKKLWEIRAIALHLGRPANRARRNDQHLKLRNNLIDEDIEGEPNAENEILFYIVEEFQDNNQIMVNDSVRQQDENQNAIILEVENVKNVPALQQEIRGVIDSKKNVNRGGQQIHLGKIQTV</sequence>
<gene>
    <name evidence="5" type="ORF">DGAL_LOCUS6324</name>
</gene>
<dbReference type="GO" id="GO:0006396">
    <property type="term" value="P:RNA processing"/>
    <property type="evidence" value="ECO:0007669"/>
    <property type="project" value="InterPro"/>
</dbReference>
<dbReference type="OrthoDB" id="6424451at2759"/>
<dbReference type="SUPFAM" id="SSF55136">
    <property type="entry name" value="Probable bacterial effector-binding domain"/>
    <property type="match status" value="1"/>
</dbReference>
<dbReference type="AlphaFoldDB" id="A0A8J2RP14"/>
<evidence type="ECO:0000256" key="3">
    <source>
        <dbReference type="SAM" id="SignalP"/>
    </source>
</evidence>
<name>A0A8J2RP14_9CRUS</name>
<evidence type="ECO:0000256" key="1">
    <source>
        <dbReference type="ARBA" id="ARBA00009817"/>
    </source>
</evidence>
<keyword evidence="3" id="KW-0732">Signal</keyword>
<feature type="chain" id="PRO_5035275250" description="RNase III domain-containing protein" evidence="3">
    <location>
        <begin position="22"/>
        <end position="623"/>
    </location>
</feature>
<dbReference type="GO" id="GO:0004525">
    <property type="term" value="F:ribonuclease III activity"/>
    <property type="evidence" value="ECO:0007669"/>
    <property type="project" value="InterPro"/>
</dbReference>
<dbReference type="PANTHER" id="PTHR11220:SF73">
    <property type="entry name" value="HEME-BINDING PROTEIN 2"/>
    <property type="match status" value="1"/>
</dbReference>
<dbReference type="InterPro" id="IPR011256">
    <property type="entry name" value="Reg_factor_effector_dom_sf"/>
</dbReference>
<keyword evidence="6" id="KW-1185">Reference proteome</keyword>
<dbReference type="PROSITE" id="PS50142">
    <property type="entry name" value="RNASE_3_2"/>
    <property type="match status" value="1"/>
</dbReference>
<evidence type="ECO:0000313" key="6">
    <source>
        <dbReference type="Proteomes" id="UP000789390"/>
    </source>
</evidence>
<dbReference type="Pfam" id="PF04832">
    <property type="entry name" value="SOUL"/>
    <property type="match status" value="1"/>
</dbReference>
<dbReference type="EMBL" id="CAKKLH010000113">
    <property type="protein sequence ID" value="CAH0103740.1"/>
    <property type="molecule type" value="Genomic_DNA"/>
</dbReference>
<proteinExistence type="inferred from homology"/>
<evidence type="ECO:0000259" key="4">
    <source>
        <dbReference type="PROSITE" id="PS50142"/>
    </source>
</evidence>
<comment type="caution">
    <text evidence="5">The sequence shown here is derived from an EMBL/GenBank/DDBJ whole genome shotgun (WGS) entry which is preliminary data.</text>
</comment>
<feature type="signal peptide" evidence="3">
    <location>
        <begin position="1"/>
        <end position="21"/>
    </location>
</feature>
<comment type="similarity">
    <text evidence="1">Belongs to the HEBP family.</text>
</comment>
<reference evidence="5" key="1">
    <citation type="submission" date="2021-11" db="EMBL/GenBank/DDBJ databases">
        <authorList>
            <person name="Schell T."/>
        </authorList>
    </citation>
    <scope>NUCLEOTIDE SEQUENCE</scope>
    <source>
        <strain evidence="5">M5</strain>
    </source>
</reference>
<accession>A0A8J2RP14</accession>
<feature type="compositionally biased region" description="Basic and acidic residues" evidence="2">
    <location>
        <begin position="416"/>
        <end position="435"/>
    </location>
</feature>
<dbReference type="InterPro" id="IPR006917">
    <property type="entry name" value="SOUL_heme-bd"/>
</dbReference>
<evidence type="ECO:0000256" key="2">
    <source>
        <dbReference type="SAM" id="MobiDB-lite"/>
    </source>
</evidence>
<organism evidence="5 6">
    <name type="scientific">Daphnia galeata</name>
    <dbReference type="NCBI Taxonomy" id="27404"/>
    <lineage>
        <taxon>Eukaryota</taxon>
        <taxon>Metazoa</taxon>
        <taxon>Ecdysozoa</taxon>
        <taxon>Arthropoda</taxon>
        <taxon>Crustacea</taxon>
        <taxon>Branchiopoda</taxon>
        <taxon>Diplostraca</taxon>
        <taxon>Cladocera</taxon>
        <taxon>Anomopoda</taxon>
        <taxon>Daphniidae</taxon>
        <taxon>Daphnia</taxon>
    </lineage>
</organism>
<dbReference type="PANTHER" id="PTHR11220">
    <property type="entry name" value="HEME-BINDING PROTEIN-RELATED"/>
    <property type="match status" value="1"/>
</dbReference>